<evidence type="ECO:0000256" key="1">
    <source>
        <dbReference type="SAM" id="MobiDB-lite"/>
    </source>
</evidence>
<dbReference type="AlphaFoldDB" id="A0A0N0BJ53"/>
<organism evidence="2 3">
    <name type="scientific">Melipona quadrifasciata</name>
    <dbReference type="NCBI Taxonomy" id="166423"/>
    <lineage>
        <taxon>Eukaryota</taxon>
        <taxon>Metazoa</taxon>
        <taxon>Ecdysozoa</taxon>
        <taxon>Arthropoda</taxon>
        <taxon>Hexapoda</taxon>
        <taxon>Insecta</taxon>
        <taxon>Pterygota</taxon>
        <taxon>Neoptera</taxon>
        <taxon>Endopterygota</taxon>
        <taxon>Hymenoptera</taxon>
        <taxon>Apocrita</taxon>
        <taxon>Aculeata</taxon>
        <taxon>Apoidea</taxon>
        <taxon>Anthophila</taxon>
        <taxon>Apidae</taxon>
        <taxon>Melipona</taxon>
    </lineage>
</organism>
<accession>A0A0N0BJ53</accession>
<evidence type="ECO:0000313" key="3">
    <source>
        <dbReference type="Proteomes" id="UP000053105"/>
    </source>
</evidence>
<gene>
    <name evidence="2" type="ORF">WN51_07473</name>
</gene>
<reference evidence="2 3" key="1">
    <citation type="submission" date="2015-07" db="EMBL/GenBank/DDBJ databases">
        <title>The genome of Melipona quadrifasciata.</title>
        <authorList>
            <person name="Pan H."/>
            <person name="Kapheim K."/>
        </authorList>
    </citation>
    <scope>NUCLEOTIDE SEQUENCE [LARGE SCALE GENOMIC DNA]</scope>
    <source>
        <strain evidence="2">0111107301</strain>
        <tissue evidence="2">Whole body</tissue>
    </source>
</reference>
<sequence length="481" mass="54236">ARWRPINAAGSKSRIHQGDPEDNANSGYFAPRTGGWTSVRVSGERKRDREVANQVSGLECCKKLARLTKASCAVAGRTLAEARVGGFSKDKEDEVILVMEPTIGAAQKSDNLTPPRQQLCRKHMRAAKEQRAEGRTSEPVSSLKRLIKEALSAESETGDTHQEINGDLLIEKQTRLPARERDMERDMERKYKLEVVNLKSSNIRVCYSSDSSEEEFFGRTKVENKGDDERREIYLEMTTLSHWRLLLQFFDGQTMIKRRSNDAFFVIISSTISLIKMELYLQRGMHLHEILPKGCSSETWHTLYATVDQEITIRNTWASCAPAERPIIDQISYNSISIASQLSEKTWPSILVITPVITPASVHSIGRYNYNTTSTDNNHLRSTKIDRNIILVLAHKLQISPTVCKQMSGSTQSCSSENTVSTERSKSTTTINRIIKDSATYTLCLGRRLGTRICKDDTFVRVIFAEEINLFATDNCCLTDN</sequence>
<feature type="non-terminal residue" evidence="2">
    <location>
        <position position="1"/>
    </location>
</feature>
<proteinExistence type="predicted"/>
<protein>
    <submittedName>
        <fullName evidence="2">Uncharacterized protein</fullName>
    </submittedName>
</protein>
<dbReference type="Proteomes" id="UP000053105">
    <property type="component" value="Unassembled WGS sequence"/>
</dbReference>
<evidence type="ECO:0000313" key="2">
    <source>
        <dbReference type="EMBL" id="KOX78612.1"/>
    </source>
</evidence>
<name>A0A0N0BJ53_9HYME</name>
<keyword evidence="3" id="KW-1185">Reference proteome</keyword>
<feature type="region of interest" description="Disordered" evidence="1">
    <location>
        <begin position="1"/>
        <end position="31"/>
    </location>
</feature>
<dbReference type="EMBL" id="KQ435720">
    <property type="protein sequence ID" value="KOX78612.1"/>
    <property type="molecule type" value="Genomic_DNA"/>
</dbReference>